<comment type="caution">
    <text evidence="3">The sequence shown here is derived from an EMBL/GenBank/DDBJ whole genome shotgun (WGS) entry which is preliminary data.</text>
</comment>
<dbReference type="AlphaFoldDB" id="A0A6G1LUB2"/>
<dbReference type="Pfam" id="PF00071">
    <property type="entry name" value="Ras"/>
    <property type="match status" value="2"/>
</dbReference>
<feature type="region of interest" description="Disordered" evidence="2">
    <location>
        <begin position="1"/>
        <end position="31"/>
    </location>
</feature>
<dbReference type="SMART" id="SM00173">
    <property type="entry name" value="RAS"/>
    <property type="match status" value="1"/>
</dbReference>
<dbReference type="NCBIfam" id="TIGR00231">
    <property type="entry name" value="small_GTP"/>
    <property type="match status" value="1"/>
</dbReference>
<protein>
    <submittedName>
        <fullName evidence="3">Uncharacterized protein</fullName>
    </submittedName>
</protein>
<dbReference type="FunFam" id="3.40.50.300:FF:001447">
    <property type="entry name" value="Ras-related protein Rab-1B"/>
    <property type="match status" value="1"/>
</dbReference>
<dbReference type="SMART" id="SM00176">
    <property type="entry name" value="RAN"/>
    <property type="match status" value="1"/>
</dbReference>
<evidence type="ECO:0000313" key="3">
    <source>
        <dbReference type="EMBL" id="KAF3206964.1"/>
    </source>
</evidence>
<dbReference type="PANTHER" id="PTHR47979">
    <property type="entry name" value="DRAB11-RELATED"/>
    <property type="match status" value="1"/>
</dbReference>
<feature type="compositionally biased region" description="Low complexity" evidence="2">
    <location>
        <begin position="1"/>
        <end position="17"/>
    </location>
</feature>
<dbReference type="CDD" id="cd00154">
    <property type="entry name" value="Rab"/>
    <property type="match status" value="1"/>
</dbReference>
<reference evidence="3" key="1">
    <citation type="submission" date="2019-06" db="EMBL/GenBank/DDBJ databases">
        <authorList>
            <person name="Palmer J.M."/>
        </authorList>
    </citation>
    <scope>NUCLEOTIDE SEQUENCE</scope>
    <source>
        <strain evidence="3">TWF679</strain>
    </source>
</reference>
<feature type="region of interest" description="Disordered" evidence="2">
    <location>
        <begin position="349"/>
        <end position="386"/>
    </location>
</feature>
<dbReference type="EMBL" id="WIWT01000055">
    <property type="protein sequence ID" value="KAF3206964.1"/>
    <property type="molecule type" value="Genomic_DNA"/>
</dbReference>
<dbReference type="SUPFAM" id="SSF52540">
    <property type="entry name" value="P-loop containing nucleoside triphosphate hydrolases"/>
    <property type="match status" value="1"/>
</dbReference>
<dbReference type="Proteomes" id="UP000614610">
    <property type="component" value="Unassembled WGS sequence"/>
</dbReference>
<evidence type="ECO:0000313" key="4">
    <source>
        <dbReference type="Proteomes" id="UP000614610"/>
    </source>
</evidence>
<feature type="compositionally biased region" description="Polar residues" evidence="2">
    <location>
        <begin position="276"/>
        <end position="286"/>
    </location>
</feature>
<dbReference type="SMART" id="SM00174">
    <property type="entry name" value="RHO"/>
    <property type="match status" value="1"/>
</dbReference>
<dbReference type="InterPro" id="IPR005225">
    <property type="entry name" value="Small_GTP-bd"/>
</dbReference>
<proteinExistence type="inferred from homology"/>
<feature type="compositionally biased region" description="Low complexity" evidence="2">
    <location>
        <begin position="216"/>
        <end position="232"/>
    </location>
</feature>
<dbReference type="PROSITE" id="PS51421">
    <property type="entry name" value="RAS"/>
    <property type="match status" value="1"/>
</dbReference>
<dbReference type="SMART" id="SM00175">
    <property type="entry name" value="RAB"/>
    <property type="match status" value="1"/>
</dbReference>
<feature type="compositionally biased region" description="Low complexity" evidence="2">
    <location>
        <begin position="239"/>
        <end position="260"/>
    </location>
</feature>
<feature type="compositionally biased region" description="Polar residues" evidence="2">
    <location>
        <begin position="205"/>
        <end position="215"/>
    </location>
</feature>
<sequence length="413" mass="44750">MPRARAPSGASTASSHSLSEHDPVRATLSKNATPRTTAHGVAFTICMAGYRRQLTYVIQQELGTMYDYLAKIILLGPSGCGKSCLLHRFVRGEWKILSSQTIGVEFSSKIIKVGTGSRRKRIKLQLWDTAGQERFRSVTRSYYRGAAGALLIYDITRRHTFTSLPTFLDDARALASENLTVLLVGNKSDLSTPSNSPPGTPTQSGFTTGTSPLPTNITNRKNNNYNFNNNNNGFDTPTSGTSTRSSYVESSSASFSSDITINGNNPGSNPWRDFHSSNSRRNTLHGNNAGEPDVAREVTYDEGSRWASTVGIPVAMETSALNGENVDEVFERLARVILTRIELGEVDPDDPNSGVSYGDGGDWSISGPSSSLLGNSMRKKKGGVASGRLGGLRDWEEVFRMDPGRNSKKSCCG</sequence>
<evidence type="ECO:0000256" key="2">
    <source>
        <dbReference type="SAM" id="MobiDB-lite"/>
    </source>
</evidence>
<dbReference type="GO" id="GO:0003924">
    <property type="term" value="F:GTPase activity"/>
    <property type="evidence" value="ECO:0007669"/>
    <property type="project" value="InterPro"/>
</dbReference>
<evidence type="ECO:0000256" key="1">
    <source>
        <dbReference type="ARBA" id="ARBA00006270"/>
    </source>
</evidence>
<dbReference type="PRINTS" id="PR00449">
    <property type="entry name" value="RASTRNSFRMNG"/>
</dbReference>
<dbReference type="GO" id="GO:0005525">
    <property type="term" value="F:GTP binding"/>
    <property type="evidence" value="ECO:0007669"/>
    <property type="project" value="InterPro"/>
</dbReference>
<dbReference type="InterPro" id="IPR050209">
    <property type="entry name" value="Rab_GTPases_membrane_traffic"/>
</dbReference>
<dbReference type="OrthoDB" id="9989112at2759"/>
<dbReference type="InterPro" id="IPR001806">
    <property type="entry name" value="Small_GTPase"/>
</dbReference>
<dbReference type="InterPro" id="IPR027417">
    <property type="entry name" value="P-loop_NTPase"/>
</dbReference>
<gene>
    <name evidence="3" type="ORF">TWF679_008524</name>
</gene>
<accession>A0A6G1LUB2</accession>
<comment type="similarity">
    <text evidence="1">Belongs to the small GTPase superfamily. Rab family.</text>
</comment>
<name>A0A6G1LUB2_ORBOL</name>
<organism evidence="3 4">
    <name type="scientific">Orbilia oligospora</name>
    <name type="common">Nematode-trapping fungus</name>
    <name type="synonym">Arthrobotrys oligospora</name>
    <dbReference type="NCBI Taxonomy" id="2813651"/>
    <lineage>
        <taxon>Eukaryota</taxon>
        <taxon>Fungi</taxon>
        <taxon>Dikarya</taxon>
        <taxon>Ascomycota</taxon>
        <taxon>Pezizomycotina</taxon>
        <taxon>Orbiliomycetes</taxon>
        <taxon>Orbiliales</taxon>
        <taxon>Orbiliaceae</taxon>
        <taxon>Orbilia</taxon>
    </lineage>
</organism>
<dbReference type="PROSITE" id="PS51419">
    <property type="entry name" value="RAB"/>
    <property type="match status" value="1"/>
</dbReference>
<dbReference type="Gene3D" id="3.40.50.300">
    <property type="entry name" value="P-loop containing nucleotide triphosphate hydrolases"/>
    <property type="match status" value="2"/>
</dbReference>
<feature type="region of interest" description="Disordered" evidence="2">
    <location>
        <begin position="188"/>
        <end position="293"/>
    </location>
</feature>